<reference evidence="2 3" key="2">
    <citation type="submission" date="2018-11" db="EMBL/GenBank/DDBJ databases">
        <authorList>
            <consortium name="Pathogen Informatics"/>
        </authorList>
    </citation>
    <scope>NUCLEOTIDE SEQUENCE [LARGE SCALE GENOMIC DNA]</scope>
    <source>
        <strain evidence="2 3">MHpl1</strain>
    </source>
</reference>
<feature type="compositionally biased region" description="Basic and acidic residues" evidence="1">
    <location>
        <begin position="1"/>
        <end position="11"/>
    </location>
</feature>
<name>A0A0N4WHW2_HAEPC</name>
<evidence type="ECO:0000313" key="3">
    <source>
        <dbReference type="Proteomes" id="UP000268014"/>
    </source>
</evidence>
<proteinExistence type="predicted"/>
<sequence length="101" mass="11220">MVSARFSKDDAQNFSIHASALGNPEFRAPTPNEKKLCRCLRQGIEDQACWTRHAASVMTAGPGRQKVRDHMLSGEDKGRLEKNVGPHDKCKSLLKQMQAAE</sequence>
<keyword evidence="3" id="KW-1185">Reference proteome</keyword>
<accession>A0A0N4WHW2</accession>
<gene>
    <name evidence="2" type="ORF">HPLM_LOCUS10495</name>
</gene>
<evidence type="ECO:0000313" key="2">
    <source>
        <dbReference type="EMBL" id="VDO40355.1"/>
    </source>
</evidence>
<evidence type="ECO:0000313" key="4">
    <source>
        <dbReference type="WBParaSite" id="HPLM_0001050301-mRNA-1"/>
    </source>
</evidence>
<organism evidence="4">
    <name type="scientific">Haemonchus placei</name>
    <name type="common">Barber's pole worm</name>
    <dbReference type="NCBI Taxonomy" id="6290"/>
    <lineage>
        <taxon>Eukaryota</taxon>
        <taxon>Metazoa</taxon>
        <taxon>Ecdysozoa</taxon>
        <taxon>Nematoda</taxon>
        <taxon>Chromadorea</taxon>
        <taxon>Rhabditida</taxon>
        <taxon>Rhabditina</taxon>
        <taxon>Rhabditomorpha</taxon>
        <taxon>Strongyloidea</taxon>
        <taxon>Trichostrongylidae</taxon>
        <taxon>Haemonchus</taxon>
    </lineage>
</organism>
<dbReference type="AlphaFoldDB" id="A0A0N4WHW2"/>
<evidence type="ECO:0000256" key="1">
    <source>
        <dbReference type="SAM" id="MobiDB-lite"/>
    </source>
</evidence>
<feature type="region of interest" description="Disordered" evidence="1">
    <location>
        <begin position="1"/>
        <end position="29"/>
    </location>
</feature>
<dbReference type="Proteomes" id="UP000268014">
    <property type="component" value="Unassembled WGS sequence"/>
</dbReference>
<dbReference type="WBParaSite" id="HPLM_0001050301-mRNA-1">
    <property type="protein sequence ID" value="HPLM_0001050301-mRNA-1"/>
    <property type="gene ID" value="HPLM_0001050301"/>
</dbReference>
<reference evidence="4" key="1">
    <citation type="submission" date="2017-02" db="UniProtKB">
        <authorList>
            <consortium name="WormBaseParasite"/>
        </authorList>
    </citation>
    <scope>IDENTIFICATION</scope>
</reference>
<protein>
    <submittedName>
        <fullName evidence="2 4">Uncharacterized protein</fullName>
    </submittedName>
</protein>
<dbReference type="EMBL" id="UZAF01017314">
    <property type="protein sequence ID" value="VDO40355.1"/>
    <property type="molecule type" value="Genomic_DNA"/>
</dbReference>